<dbReference type="GO" id="GO:0006402">
    <property type="term" value="P:mRNA catabolic process"/>
    <property type="evidence" value="ECO:0007669"/>
    <property type="project" value="InterPro"/>
</dbReference>
<evidence type="ECO:0000313" key="3">
    <source>
        <dbReference type="EMBL" id="KAG6489733.1"/>
    </source>
</evidence>
<proteinExistence type="inferred from homology"/>
<dbReference type="Gene3D" id="2.60.120.590">
    <property type="entry name" value="Alpha-ketoglutarate-dependent dioxygenase AlkB-like"/>
    <property type="match status" value="1"/>
</dbReference>
<dbReference type="InterPro" id="IPR044842">
    <property type="entry name" value="ALKBH9B/ALKBH10B-like"/>
</dbReference>
<dbReference type="PANTHER" id="PTHR31447:SF5">
    <property type="entry name" value="FE2OG DIOXYGENASE DOMAIN-CONTAINING PROTEIN"/>
    <property type="match status" value="1"/>
</dbReference>
<dbReference type="GO" id="GO:0003729">
    <property type="term" value="F:mRNA binding"/>
    <property type="evidence" value="ECO:0007669"/>
    <property type="project" value="InterPro"/>
</dbReference>
<gene>
    <name evidence="3" type="ORF">ZIOFF_051010</name>
</gene>
<comment type="similarity">
    <text evidence="1">Belongs to the alkB family.</text>
</comment>
<evidence type="ECO:0000256" key="2">
    <source>
        <dbReference type="SAM" id="MobiDB-lite"/>
    </source>
</evidence>
<feature type="compositionally biased region" description="Polar residues" evidence="2">
    <location>
        <begin position="100"/>
        <end position="114"/>
    </location>
</feature>
<dbReference type="EMBL" id="JACMSC010000014">
    <property type="protein sequence ID" value="KAG6489733.1"/>
    <property type="molecule type" value="Genomic_DNA"/>
</dbReference>
<dbReference type="Proteomes" id="UP000734854">
    <property type="component" value="Unassembled WGS sequence"/>
</dbReference>
<sequence length="285" mass="32207">MWNPLQLFSNDGKHQAAKETTGARRMKMEYQWNEDRNPLDFFSMVEMAEKQDQTEMAPKALSDADRDEGGSVRELSDANEMKVVDGRGDGGFAAEADADTSGSTSTEDQASYASASFVAPFPDDQPTGYDPDLTSSPESPQIRMSWADMAQEDKLKEAVVQEEKTEESGRTSIEGAARVKREIAKKETGLSREQREEIHFRNVVRKKDFICLERVNDKIDNILNVLELHTRVFSTAEQKRIVDLVYELQEKGKNHELGGEYSIKRLALSSVYLFIVNLKLMIQEP</sequence>
<organism evidence="3 4">
    <name type="scientific">Zingiber officinale</name>
    <name type="common">Ginger</name>
    <name type="synonym">Amomum zingiber</name>
    <dbReference type="NCBI Taxonomy" id="94328"/>
    <lineage>
        <taxon>Eukaryota</taxon>
        <taxon>Viridiplantae</taxon>
        <taxon>Streptophyta</taxon>
        <taxon>Embryophyta</taxon>
        <taxon>Tracheophyta</taxon>
        <taxon>Spermatophyta</taxon>
        <taxon>Magnoliopsida</taxon>
        <taxon>Liliopsida</taxon>
        <taxon>Zingiberales</taxon>
        <taxon>Zingiberaceae</taxon>
        <taxon>Zingiber</taxon>
    </lineage>
</organism>
<name>A0A8J5FL56_ZINOF</name>
<evidence type="ECO:0000313" key="4">
    <source>
        <dbReference type="Proteomes" id="UP000734854"/>
    </source>
</evidence>
<feature type="region of interest" description="Disordered" evidence="2">
    <location>
        <begin position="50"/>
        <end position="139"/>
    </location>
</feature>
<comment type="caution">
    <text evidence="3">The sequence shown here is derived from an EMBL/GenBank/DDBJ whole genome shotgun (WGS) entry which is preliminary data.</text>
</comment>
<feature type="compositionally biased region" description="Basic and acidic residues" evidence="2">
    <location>
        <begin position="62"/>
        <end position="88"/>
    </location>
</feature>
<dbReference type="PANTHER" id="PTHR31447">
    <property type="entry name" value="HYDROXYPROLINE-RICH GLYCOPROTEIN FAMILY PROTEIN-RELATED"/>
    <property type="match status" value="1"/>
</dbReference>
<keyword evidence="4" id="KW-1185">Reference proteome</keyword>
<dbReference type="InterPro" id="IPR037151">
    <property type="entry name" value="AlkB-like_sf"/>
</dbReference>
<reference evidence="3 4" key="1">
    <citation type="submission" date="2020-08" db="EMBL/GenBank/DDBJ databases">
        <title>Plant Genome Project.</title>
        <authorList>
            <person name="Zhang R.-G."/>
        </authorList>
    </citation>
    <scope>NUCLEOTIDE SEQUENCE [LARGE SCALE GENOMIC DNA]</scope>
    <source>
        <tissue evidence="3">Rhizome</tissue>
    </source>
</reference>
<dbReference type="AlphaFoldDB" id="A0A8J5FL56"/>
<protein>
    <submittedName>
        <fullName evidence="3">Uncharacterized protein</fullName>
    </submittedName>
</protein>
<evidence type="ECO:0000256" key="1">
    <source>
        <dbReference type="ARBA" id="ARBA00007879"/>
    </source>
</evidence>
<dbReference type="GO" id="GO:0032451">
    <property type="term" value="F:demethylase activity"/>
    <property type="evidence" value="ECO:0007669"/>
    <property type="project" value="InterPro"/>
</dbReference>
<accession>A0A8J5FL56</accession>